<evidence type="ECO:0000256" key="4">
    <source>
        <dbReference type="ARBA" id="ARBA00022679"/>
    </source>
</evidence>
<dbReference type="PANTHER" id="PTHR31933">
    <property type="entry name" value="O-FUCOSYLTRANSFERASE 2-RELATED"/>
    <property type="match status" value="1"/>
</dbReference>
<comment type="similarity">
    <text evidence="2">Belongs to the glycosyltransferase GT106 family.</text>
</comment>
<evidence type="ECO:0000256" key="11">
    <source>
        <dbReference type="ARBA" id="ARBA00030350"/>
    </source>
</evidence>
<dbReference type="Gene3D" id="3.40.50.11350">
    <property type="match status" value="1"/>
</dbReference>
<dbReference type="InterPro" id="IPR052272">
    <property type="entry name" value="GT106_glycosyltransferase"/>
</dbReference>
<evidence type="ECO:0000256" key="3">
    <source>
        <dbReference type="ARBA" id="ARBA00022676"/>
    </source>
</evidence>
<dbReference type="Pfam" id="PF10250">
    <property type="entry name" value="O-FucT"/>
    <property type="match status" value="1"/>
</dbReference>
<dbReference type="OrthoDB" id="1882547at2759"/>
<comment type="subcellular location">
    <subcellularLocation>
        <location evidence="1">Membrane</location>
        <topology evidence="1">Single-pass membrane protein</topology>
    </subcellularLocation>
</comment>
<keyword evidence="3 14" id="KW-0328">Glycosyltransferase</keyword>
<organism evidence="14 15">
    <name type="scientific">Zostera marina</name>
    <name type="common">Eelgrass</name>
    <dbReference type="NCBI Taxonomy" id="29655"/>
    <lineage>
        <taxon>Eukaryota</taxon>
        <taxon>Viridiplantae</taxon>
        <taxon>Streptophyta</taxon>
        <taxon>Embryophyta</taxon>
        <taxon>Tracheophyta</taxon>
        <taxon>Spermatophyta</taxon>
        <taxon>Magnoliopsida</taxon>
        <taxon>Liliopsida</taxon>
        <taxon>Zosteraceae</taxon>
        <taxon>Zostera</taxon>
    </lineage>
</organism>
<proteinExistence type="inferred from homology"/>
<name>A0A0K9NN31_ZOSMR</name>
<keyword evidence="9" id="KW-0294">Fucose metabolism</keyword>
<protein>
    <recommendedName>
        <fullName evidence="11">O-fucosyltransferase family protein</fullName>
    </recommendedName>
</protein>
<evidence type="ECO:0000256" key="13">
    <source>
        <dbReference type="SAM" id="Phobius"/>
    </source>
</evidence>
<accession>A0A0K9NN31</accession>
<gene>
    <name evidence="14" type="ORF">ZOSMA_79G00150</name>
</gene>
<dbReference type="GO" id="GO:0006004">
    <property type="term" value="P:fucose metabolic process"/>
    <property type="evidence" value="ECO:0007669"/>
    <property type="project" value="UniProtKB-KW"/>
</dbReference>
<keyword evidence="4 14" id="KW-0808">Transferase</keyword>
<keyword evidence="10" id="KW-0119">Carbohydrate metabolism</keyword>
<evidence type="ECO:0000256" key="12">
    <source>
        <dbReference type="SAM" id="MobiDB-lite"/>
    </source>
</evidence>
<dbReference type="InterPro" id="IPR019378">
    <property type="entry name" value="GDP-Fuc_O-FucTrfase"/>
</dbReference>
<sequence>MAGLRHTSSIGVAATSSPQKRDSADVTIADASHPFVSERKSYGQDESRGGGRVRGRCYRKYQDLYSQSSFRKAFLLSLFTFVLVVVYSFVPLLWDLWYYRMKSPYLCMKDGFFIRCPNVKEAPQLWENPHSATTSWRQCSESPKNGVSEVPSENLTTGYILIYAEGGLNQQRITIINAVAVAKIMNATLILPVLKQDQIWKDQTKFEDIFDVDHFIDYLEYDVRIVRDIPDIFPDKAEILTDLRRVVKYIPKYAAAQFYIDNVLPRIKEEKILVLKPFVDRLGYDNVPLEINRLRCRVNYHALKFLPKIEAMANQIVSRMRNLTGTSKPYMALHLRFEKGMVGLSFCDFVGSRKEKAIMEAYRKNEWPQRYMNGSHLWHLALQKRKKGRCPLEPGEIGIILRAMGYPEETQIYVASGHVYGGRNRMATLKNFFPNLIAKEELASKEELDDFGKHVTSLAALDYLVCVKSDVFVMTHGGNFAKLVIGARRYMGHQLKSIKPDKNLMSKFFGDQYMDWATFVKQVATIHQTRTGLPEQTFPNYDIWENPLTPCMCPT</sequence>
<dbReference type="AlphaFoldDB" id="A0A0K9NN31"/>
<evidence type="ECO:0000313" key="15">
    <source>
        <dbReference type="Proteomes" id="UP000036987"/>
    </source>
</evidence>
<dbReference type="InterPro" id="IPR024709">
    <property type="entry name" value="FucosylTrfase_pln"/>
</dbReference>
<dbReference type="PIRSF" id="PIRSF009360">
    <property type="entry name" value="UCP009360"/>
    <property type="match status" value="1"/>
</dbReference>
<evidence type="ECO:0000256" key="7">
    <source>
        <dbReference type="ARBA" id="ARBA00023136"/>
    </source>
</evidence>
<dbReference type="GO" id="GO:0016020">
    <property type="term" value="C:membrane"/>
    <property type="evidence" value="ECO:0007669"/>
    <property type="project" value="UniProtKB-SubCell"/>
</dbReference>
<reference evidence="15" key="1">
    <citation type="journal article" date="2016" name="Nature">
        <title>The genome of the seagrass Zostera marina reveals angiosperm adaptation to the sea.</title>
        <authorList>
            <person name="Olsen J.L."/>
            <person name="Rouze P."/>
            <person name="Verhelst B."/>
            <person name="Lin Y.-C."/>
            <person name="Bayer T."/>
            <person name="Collen J."/>
            <person name="Dattolo E."/>
            <person name="De Paoli E."/>
            <person name="Dittami S."/>
            <person name="Maumus F."/>
            <person name="Michel G."/>
            <person name="Kersting A."/>
            <person name="Lauritano C."/>
            <person name="Lohaus R."/>
            <person name="Toepel M."/>
            <person name="Tonon T."/>
            <person name="Vanneste K."/>
            <person name="Amirebrahimi M."/>
            <person name="Brakel J."/>
            <person name="Bostroem C."/>
            <person name="Chovatia M."/>
            <person name="Grimwood J."/>
            <person name="Jenkins J.W."/>
            <person name="Jueterbock A."/>
            <person name="Mraz A."/>
            <person name="Stam W.T."/>
            <person name="Tice H."/>
            <person name="Bornberg-Bauer E."/>
            <person name="Green P.J."/>
            <person name="Pearson G.A."/>
            <person name="Procaccini G."/>
            <person name="Duarte C.M."/>
            <person name="Schmutz J."/>
            <person name="Reusch T.B.H."/>
            <person name="Van de Peer Y."/>
        </authorList>
    </citation>
    <scope>NUCLEOTIDE SEQUENCE [LARGE SCALE GENOMIC DNA]</scope>
    <source>
        <strain evidence="15">cv. Finnish</strain>
    </source>
</reference>
<keyword evidence="7 13" id="KW-0472">Membrane</keyword>
<evidence type="ECO:0000256" key="9">
    <source>
        <dbReference type="ARBA" id="ARBA00023253"/>
    </source>
</evidence>
<dbReference type="CDD" id="cd11299">
    <property type="entry name" value="O-FucT_plant"/>
    <property type="match status" value="1"/>
</dbReference>
<evidence type="ECO:0000256" key="1">
    <source>
        <dbReference type="ARBA" id="ARBA00004167"/>
    </source>
</evidence>
<feature type="transmembrane region" description="Helical" evidence="13">
    <location>
        <begin position="74"/>
        <end position="99"/>
    </location>
</feature>
<dbReference type="Proteomes" id="UP000036987">
    <property type="component" value="Unassembled WGS sequence"/>
</dbReference>
<evidence type="ECO:0000256" key="2">
    <source>
        <dbReference type="ARBA" id="ARBA00007737"/>
    </source>
</evidence>
<feature type="region of interest" description="Disordered" evidence="12">
    <location>
        <begin position="1"/>
        <end position="24"/>
    </location>
</feature>
<evidence type="ECO:0000313" key="14">
    <source>
        <dbReference type="EMBL" id="KMZ58174.1"/>
    </source>
</evidence>
<dbReference type="PANTHER" id="PTHR31933:SF1">
    <property type="entry name" value="PROTEIN PECTIC ARABINOGALACTAN SYNTHESIS-RELATED"/>
    <property type="match status" value="1"/>
</dbReference>
<keyword evidence="6 13" id="KW-1133">Transmembrane helix</keyword>
<keyword evidence="15" id="KW-1185">Reference proteome</keyword>
<feature type="compositionally biased region" description="Polar residues" evidence="12">
    <location>
        <begin position="1"/>
        <end position="18"/>
    </location>
</feature>
<evidence type="ECO:0000256" key="8">
    <source>
        <dbReference type="ARBA" id="ARBA00023180"/>
    </source>
</evidence>
<evidence type="ECO:0000256" key="6">
    <source>
        <dbReference type="ARBA" id="ARBA00022989"/>
    </source>
</evidence>
<evidence type="ECO:0000256" key="10">
    <source>
        <dbReference type="ARBA" id="ARBA00023277"/>
    </source>
</evidence>
<keyword evidence="5 13" id="KW-0812">Transmembrane</keyword>
<evidence type="ECO:0000256" key="5">
    <source>
        <dbReference type="ARBA" id="ARBA00022692"/>
    </source>
</evidence>
<dbReference type="EMBL" id="LFYR01001977">
    <property type="protein sequence ID" value="KMZ58174.1"/>
    <property type="molecule type" value="Genomic_DNA"/>
</dbReference>
<comment type="caution">
    <text evidence="14">The sequence shown here is derived from an EMBL/GenBank/DDBJ whole genome shotgun (WGS) entry which is preliminary data.</text>
</comment>
<dbReference type="GO" id="GO:0016757">
    <property type="term" value="F:glycosyltransferase activity"/>
    <property type="evidence" value="ECO:0007669"/>
    <property type="project" value="UniProtKB-KW"/>
</dbReference>
<keyword evidence="8" id="KW-0325">Glycoprotein</keyword>